<dbReference type="EMBL" id="LHPG02000008">
    <property type="protein sequence ID" value="PRW56691.1"/>
    <property type="molecule type" value="Genomic_DNA"/>
</dbReference>
<dbReference type="InterPro" id="IPR007052">
    <property type="entry name" value="CS_dom"/>
</dbReference>
<dbReference type="GO" id="GO:0044528">
    <property type="term" value="P:regulation of mitochondrial mRNA stability"/>
    <property type="evidence" value="ECO:0007669"/>
    <property type="project" value="TreeGrafter"/>
</dbReference>
<feature type="domain" description="RAP" evidence="3">
    <location>
        <begin position="729"/>
        <end position="786"/>
    </location>
</feature>
<dbReference type="Gene3D" id="3.40.960.10">
    <property type="entry name" value="VSR Endonuclease"/>
    <property type="match status" value="1"/>
</dbReference>
<dbReference type="GO" id="GO:0035770">
    <property type="term" value="C:ribonucleoprotein granule"/>
    <property type="evidence" value="ECO:0007669"/>
    <property type="project" value="TreeGrafter"/>
</dbReference>
<feature type="compositionally biased region" description="Low complexity" evidence="1">
    <location>
        <begin position="30"/>
        <end position="41"/>
    </location>
</feature>
<feature type="region of interest" description="Disordered" evidence="1">
    <location>
        <begin position="811"/>
        <end position="852"/>
    </location>
</feature>
<dbReference type="SUPFAM" id="SSF49764">
    <property type="entry name" value="HSP20-like chaperones"/>
    <property type="match status" value="1"/>
</dbReference>
<feature type="region of interest" description="Disordered" evidence="1">
    <location>
        <begin position="1205"/>
        <end position="1238"/>
    </location>
</feature>
<dbReference type="Pfam" id="PF04969">
    <property type="entry name" value="CS"/>
    <property type="match status" value="1"/>
</dbReference>
<dbReference type="InterPro" id="IPR050870">
    <property type="entry name" value="FAST_kinase"/>
</dbReference>
<dbReference type="InterPro" id="IPR013584">
    <property type="entry name" value="RAP"/>
</dbReference>
<dbReference type="OrthoDB" id="413408at2759"/>
<feature type="compositionally biased region" description="Low complexity" evidence="1">
    <location>
        <begin position="1218"/>
        <end position="1238"/>
    </location>
</feature>
<gene>
    <name evidence="4" type="ORF">C2E21_4859</name>
</gene>
<feature type="compositionally biased region" description="Low complexity" evidence="1">
    <location>
        <begin position="98"/>
        <end position="115"/>
    </location>
</feature>
<reference evidence="4 5" key="1">
    <citation type="journal article" date="2018" name="Plant J.">
        <title>Genome sequences of Chlorella sorokiniana UTEX 1602 and Micractinium conductrix SAG 241.80: implications to maltose excretion by a green alga.</title>
        <authorList>
            <person name="Arriola M.B."/>
            <person name="Velmurugan N."/>
            <person name="Zhang Y."/>
            <person name="Plunkett M.H."/>
            <person name="Hondzo H."/>
            <person name="Barney B.M."/>
        </authorList>
    </citation>
    <scope>NUCLEOTIDE SEQUENCE [LARGE SCALE GENOMIC DNA]</scope>
    <source>
        <strain evidence="5">UTEX 1602</strain>
    </source>
</reference>
<dbReference type="AlphaFoldDB" id="A0A2P6TRK4"/>
<feature type="region of interest" description="Disordered" evidence="1">
    <location>
        <begin position="1"/>
        <end position="131"/>
    </location>
</feature>
<accession>A0A2P6TRK4</accession>
<evidence type="ECO:0000256" key="1">
    <source>
        <dbReference type="SAM" id="MobiDB-lite"/>
    </source>
</evidence>
<evidence type="ECO:0000313" key="4">
    <source>
        <dbReference type="EMBL" id="PRW56691.1"/>
    </source>
</evidence>
<dbReference type="PANTHER" id="PTHR21228:SF40">
    <property type="entry name" value="LD45607P"/>
    <property type="match status" value="1"/>
</dbReference>
<dbReference type="Proteomes" id="UP000239899">
    <property type="component" value="Unassembled WGS sequence"/>
</dbReference>
<feature type="compositionally biased region" description="Basic and acidic residues" evidence="1">
    <location>
        <begin position="69"/>
        <end position="94"/>
    </location>
</feature>
<dbReference type="GO" id="GO:0005759">
    <property type="term" value="C:mitochondrial matrix"/>
    <property type="evidence" value="ECO:0007669"/>
    <property type="project" value="TreeGrafter"/>
</dbReference>
<protein>
    <submittedName>
        <fullName evidence="4">Tbc2 translation chloroplastic</fullName>
    </submittedName>
</protein>
<dbReference type="PANTHER" id="PTHR21228">
    <property type="entry name" value="FAST LEU-RICH DOMAIN-CONTAINING"/>
    <property type="match status" value="1"/>
</dbReference>
<keyword evidence="5" id="KW-1185">Reference proteome</keyword>
<dbReference type="Gene3D" id="2.60.40.790">
    <property type="match status" value="1"/>
</dbReference>
<feature type="domain" description="CS" evidence="2">
    <location>
        <begin position="1078"/>
        <end position="1176"/>
    </location>
</feature>
<comment type="caution">
    <text evidence="4">The sequence shown here is derived from an EMBL/GenBank/DDBJ whole genome shotgun (WGS) entry which is preliminary data.</text>
</comment>
<dbReference type="PROSITE" id="PS51203">
    <property type="entry name" value="CS"/>
    <property type="match status" value="1"/>
</dbReference>
<dbReference type="GO" id="GO:0000963">
    <property type="term" value="P:mitochondrial RNA processing"/>
    <property type="evidence" value="ECO:0007669"/>
    <property type="project" value="TreeGrafter"/>
</dbReference>
<feature type="compositionally biased region" description="Low complexity" evidence="1">
    <location>
        <begin position="933"/>
        <end position="942"/>
    </location>
</feature>
<dbReference type="CDD" id="cd06467">
    <property type="entry name" value="p23_NUDC_like"/>
    <property type="match status" value="1"/>
</dbReference>
<evidence type="ECO:0000259" key="2">
    <source>
        <dbReference type="PROSITE" id="PS51203"/>
    </source>
</evidence>
<organism evidence="4 5">
    <name type="scientific">Chlorella sorokiniana</name>
    <name type="common">Freshwater green alga</name>
    <dbReference type="NCBI Taxonomy" id="3076"/>
    <lineage>
        <taxon>Eukaryota</taxon>
        <taxon>Viridiplantae</taxon>
        <taxon>Chlorophyta</taxon>
        <taxon>core chlorophytes</taxon>
        <taxon>Trebouxiophyceae</taxon>
        <taxon>Chlorellales</taxon>
        <taxon>Chlorellaceae</taxon>
        <taxon>Chlorella clade</taxon>
        <taxon>Chlorella</taxon>
    </lineage>
</organism>
<sequence length="1238" mass="136932">MQAAAQRTRPCGPATGSTRRRGGGPGGGRVRQQQQQQPQGVWMSQPRQPPASSDYQAERPRPYVASGSRSDDEGVRRQRAQRQDKLRSLRHDLGGGRPYEAAPSPSPAYHSASSDGESDLEGEGGWWRPRRELRPPRLDEAVLASLGSAPRDQAGMLEPGYFLRILQDLGAVDDEAQPTEQGLQHCVGQSTFMNVCINKLLAHCTDLGTIFSIVRDAGHLMDSINTSTAVHRLGKVVRRLRDNDPGLPKRVVQDPQYLRLVARVGKLAEGQGGTGTARYRPRGLANTLWGLAALGDVGSSELALTLAHRVRDFHHTEYRPQELSNVVWALGTLGVLCAPTLDAVLAGVVSQLAERGMGPDGFIPQALSNMVWACAHLRNGTRGCSGPTTGGGPPTTVAKDSRPDWAPSPQFLEAVAGSATTCMPDFQSQSLANLLWGYCKLDVYPEELFKAAAAELVERFRTPDLARQFRAQELSNSLYAFAQGNIIQEDLLNAFERELSASWVELDSAGRETRRNRLDDFTSQALANSLWSFANLRWYPVRLLEVITRAVGRKLHTMSPQEISNSIWAYAKFAYHPGPVMAQYQTEIGKRVDAFDGQSLTTTLWALAALSATHCDAFKRLVERFVELEPGGSFQDVQYNQVLQAVLLAQFEMQRQPREFRKDINLPDRIVERALAAWQQQQQAVKLSAFHLEVSAALAQLGVGFEVEYKTEQSLLSVDIAIISGDRKIAIEVDGPFHFAVNTNSPLGQTMIRRRLLRACGWTVISVPCHTWYRLPIERRPEYVSRLLMRADSSFHSQLMRVPEDLLSTEFKKGLGQPPDGEAFDAADEEQGSEPRAGGGSSSGRPAWAGGQVGFTPEHLRELLKRRDITFTKSAFDKLVDQGVVKPGGEGQLRVDEVDSENPLRPRYTDYAGNVLMETNEPFNVALLSADSQQQQQQQQQQQRRRMGRGPPLPQAYWPFHRPQCRRNEFADAIEEQEPKFASWMRRHGKLAVLKDDEVDRLERAAQAASGPGREEVMDSMYGRLEPKPLTPAYTSDELAAMRAAEEAGKAAARAALASAGGPTYATLKLPAPGQLSLDCQRYKWRQSQSHVEVFVPLPEGLPARRCAVQLSTTAISISVNDTRVLSGLLYRPIKAEESTWYVQDGVLEVVMLKRNRRGHYEAGTTNADTWWRSVVQGAMPYEQLPLESPPICYYSAPCEGLTEKRRPPRLASGSDRQQQQQQHGLGAEAPAALLAGA</sequence>
<dbReference type="InterPro" id="IPR008978">
    <property type="entry name" value="HSP20-like_chaperone"/>
</dbReference>
<dbReference type="SMART" id="SM00952">
    <property type="entry name" value="RAP"/>
    <property type="match status" value="1"/>
</dbReference>
<evidence type="ECO:0000259" key="3">
    <source>
        <dbReference type="PROSITE" id="PS51286"/>
    </source>
</evidence>
<evidence type="ECO:0000313" key="5">
    <source>
        <dbReference type="Proteomes" id="UP000239899"/>
    </source>
</evidence>
<dbReference type="GO" id="GO:0003723">
    <property type="term" value="F:RNA binding"/>
    <property type="evidence" value="ECO:0007669"/>
    <property type="project" value="TreeGrafter"/>
</dbReference>
<name>A0A2P6TRK4_CHLSO</name>
<feature type="region of interest" description="Disordered" evidence="1">
    <location>
        <begin position="930"/>
        <end position="956"/>
    </location>
</feature>
<feature type="compositionally biased region" description="Acidic residues" evidence="1">
    <location>
        <begin position="822"/>
        <end position="832"/>
    </location>
</feature>
<proteinExistence type="predicted"/>
<dbReference type="Pfam" id="PF08373">
    <property type="entry name" value="RAP"/>
    <property type="match status" value="1"/>
</dbReference>
<dbReference type="PROSITE" id="PS51286">
    <property type="entry name" value="RAP"/>
    <property type="match status" value="1"/>
</dbReference>